<evidence type="ECO:0000313" key="1">
    <source>
        <dbReference type="EMBL" id="SPZ92696.1"/>
    </source>
</evidence>
<dbReference type="EMBL" id="UAUU01000011">
    <property type="protein sequence ID" value="SPZ92696.1"/>
    <property type="molecule type" value="Genomic_DNA"/>
</dbReference>
<name>A0A2X2JKM3_SPHMU</name>
<dbReference type="InterPro" id="IPR014512">
    <property type="entry name" value="O_gly_hydro"/>
</dbReference>
<sequence>MKKMIILSSILFLLFGCTKIEDSYPYEDSVEESWTAIATQVSDKMIAGFWNESGYFNNAINQSDLGFQYWPNAHAMDVVIDAYLRTKDAKYSAYFGKWFEGVKIKNGNTYYNVFYDDMEWNALTILRLYEITKDQKYLDTVLLLWTDIVGAWDEQYAGGGLAWKKDMRYSKNACSNGPASILAARLYRLTKDENYLTWAKKIYEWQKATLYNPSTGAVYDNINGQTGNVDMTTLTYNQGTFLGTAVELFKVTNDQLYLVDAQKISYYTITRCIDGGNNILRDEGNGDGALFKGIFIRYFVDYLNQEGIDAAYRSKFEKFLVNNGKIAWIKGTSRPTLFFGPSWAQPPIGNSEITAYASAAMLFEGLASYENKLK</sequence>
<dbReference type="PROSITE" id="PS51257">
    <property type="entry name" value="PROKAR_LIPOPROTEIN"/>
    <property type="match status" value="1"/>
</dbReference>
<dbReference type="SUPFAM" id="SSF48208">
    <property type="entry name" value="Six-hairpin glycosidases"/>
    <property type="match status" value="1"/>
</dbReference>
<keyword evidence="1" id="KW-0378">Hydrolase</keyword>
<dbReference type="RefSeq" id="WP_112375990.1">
    <property type="nucleotide sequence ID" value="NZ_CP069793.1"/>
</dbReference>
<dbReference type="Gene3D" id="1.50.10.20">
    <property type="match status" value="1"/>
</dbReference>
<protein>
    <submittedName>
        <fullName evidence="1">Predicted glycosyl hydrolase</fullName>
    </submittedName>
</protein>
<organism evidence="1 2">
    <name type="scientific">Sphingobacterium multivorum</name>
    <dbReference type="NCBI Taxonomy" id="28454"/>
    <lineage>
        <taxon>Bacteria</taxon>
        <taxon>Pseudomonadati</taxon>
        <taxon>Bacteroidota</taxon>
        <taxon>Sphingobacteriia</taxon>
        <taxon>Sphingobacteriales</taxon>
        <taxon>Sphingobacteriaceae</taxon>
        <taxon>Sphingobacterium</taxon>
    </lineage>
</organism>
<dbReference type="GeneID" id="97179600"/>
<dbReference type="InterPro" id="IPR005198">
    <property type="entry name" value="Glyco_hydro_76"/>
</dbReference>
<gene>
    <name evidence="1" type="ORF">NCTC11343_04684</name>
</gene>
<dbReference type="AlphaFoldDB" id="A0A2X2JKM3"/>
<dbReference type="Pfam" id="PF03663">
    <property type="entry name" value="Glyco_hydro_76"/>
    <property type="match status" value="1"/>
</dbReference>
<dbReference type="PANTHER" id="PTHR47791:SF3">
    <property type="entry name" value="MEIOTICALLY UP-REGULATED GENE 191 PROTEIN"/>
    <property type="match status" value="1"/>
</dbReference>
<dbReference type="PANTHER" id="PTHR47791">
    <property type="entry name" value="MEIOTICALLY UP-REGULATED GENE 191 PROTEIN"/>
    <property type="match status" value="1"/>
</dbReference>
<dbReference type="Proteomes" id="UP000251241">
    <property type="component" value="Unassembled WGS sequence"/>
</dbReference>
<evidence type="ECO:0000313" key="2">
    <source>
        <dbReference type="Proteomes" id="UP000251241"/>
    </source>
</evidence>
<accession>A0A2X2JKM3</accession>
<proteinExistence type="predicted"/>
<dbReference type="GO" id="GO:0005975">
    <property type="term" value="P:carbohydrate metabolic process"/>
    <property type="evidence" value="ECO:0007669"/>
    <property type="project" value="InterPro"/>
</dbReference>
<reference evidence="1 2" key="1">
    <citation type="submission" date="2018-06" db="EMBL/GenBank/DDBJ databases">
        <authorList>
            <consortium name="Pathogen Informatics"/>
            <person name="Doyle S."/>
        </authorList>
    </citation>
    <scope>NUCLEOTIDE SEQUENCE [LARGE SCALE GENOMIC DNA]</scope>
    <source>
        <strain evidence="1 2">NCTC11343</strain>
    </source>
</reference>
<dbReference type="InterPro" id="IPR008928">
    <property type="entry name" value="6-hairpin_glycosidase_sf"/>
</dbReference>
<dbReference type="PIRSF" id="PIRSF021505">
    <property type="entry name" value="O_gly_hdrol"/>
    <property type="match status" value="1"/>
</dbReference>
<dbReference type="InterPro" id="IPR053169">
    <property type="entry name" value="MUG_Protein"/>
</dbReference>
<dbReference type="GO" id="GO:0016787">
    <property type="term" value="F:hydrolase activity"/>
    <property type="evidence" value="ECO:0007669"/>
    <property type="project" value="UniProtKB-KW"/>
</dbReference>